<dbReference type="PANTHER" id="PTHR22939:SF129">
    <property type="entry name" value="SERINE PROTEASE HTRA2, MITOCHONDRIAL"/>
    <property type="match status" value="1"/>
</dbReference>
<evidence type="ECO:0000256" key="2">
    <source>
        <dbReference type="SAM" id="SignalP"/>
    </source>
</evidence>
<dbReference type="InterPro" id="IPR009003">
    <property type="entry name" value="Peptidase_S1_PA"/>
</dbReference>
<name>A0A3A8MMS5_9BACT</name>
<dbReference type="InterPro" id="IPR043504">
    <property type="entry name" value="Peptidase_S1_PA_chymotrypsin"/>
</dbReference>
<dbReference type="GO" id="GO:0042597">
    <property type="term" value="C:periplasmic space"/>
    <property type="evidence" value="ECO:0007669"/>
    <property type="project" value="TreeGrafter"/>
</dbReference>
<protein>
    <submittedName>
        <fullName evidence="3">Serine protease</fullName>
    </submittedName>
</protein>
<feature type="non-terminal residue" evidence="3">
    <location>
        <position position="206"/>
    </location>
</feature>
<dbReference type="Gene3D" id="2.40.10.10">
    <property type="entry name" value="Trypsin-like serine proteases"/>
    <property type="match status" value="1"/>
</dbReference>
<organism evidence="3 4">
    <name type="scientific">Corallococcus sicarius</name>
    <dbReference type="NCBI Taxonomy" id="2316726"/>
    <lineage>
        <taxon>Bacteria</taxon>
        <taxon>Pseudomonadati</taxon>
        <taxon>Myxococcota</taxon>
        <taxon>Myxococcia</taxon>
        <taxon>Myxococcales</taxon>
        <taxon>Cystobacterineae</taxon>
        <taxon>Myxococcaceae</taxon>
        <taxon>Corallococcus</taxon>
    </lineage>
</organism>
<feature type="chain" id="PRO_5017331463" evidence="2">
    <location>
        <begin position="30"/>
        <end position="206"/>
    </location>
</feature>
<dbReference type="PANTHER" id="PTHR22939">
    <property type="entry name" value="SERINE PROTEASE FAMILY S1C HTRA-RELATED"/>
    <property type="match status" value="1"/>
</dbReference>
<proteinExistence type="predicted"/>
<reference evidence="4" key="1">
    <citation type="submission" date="2018-09" db="EMBL/GenBank/DDBJ databases">
        <authorList>
            <person name="Livingstone P.G."/>
            <person name="Whitworth D.E."/>
        </authorList>
    </citation>
    <scope>NUCLEOTIDE SEQUENCE [LARGE SCALE GENOMIC DNA]</scope>
    <source>
        <strain evidence="4">CA040B</strain>
    </source>
</reference>
<keyword evidence="4" id="KW-1185">Reference proteome</keyword>
<comment type="caution">
    <text evidence="3">The sequence shown here is derived from an EMBL/GenBank/DDBJ whole genome shotgun (WGS) entry which is preliminary data.</text>
</comment>
<evidence type="ECO:0000313" key="3">
    <source>
        <dbReference type="EMBL" id="RKH30025.1"/>
    </source>
</evidence>
<feature type="signal peptide" evidence="2">
    <location>
        <begin position="1"/>
        <end position="29"/>
    </location>
</feature>
<evidence type="ECO:0000256" key="1">
    <source>
        <dbReference type="SAM" id="MobiDB-lite"/>
    </source>
</evidence>
<evidence type="ECO:0000313" key="4">
    <source>
        <dbReference type="Proteomes" id="UP000273405"/>
    </source>
</evidence>
<dbReference type="RefSeq" id="WP_208719582.1">
    <property type="nucleotide sequence ID" value="NZ_RAWG01000486.1"/>
</dbReference>
<keyword evidence="2" id="KW-0732">Signal</keyword>
<dbReference type="Pfam" id="PF13365">
    <property type="entry name" value="Trypsin_2"/>
    <property type="match status" value="1"/>
</dbReference>
<keyword evidence="3" id="KW-0645">Protease</keyword>
<dbReference type="AlphaFoldDB" id="A0A3A8MMS5"/>
<dbReference type="GO" id="GO:0006515">
    <property type="term" value="P:protein quality control for misfolded or incompletely synthesized proteins"/>
    <property type="evidence" value="ECO:0007669"/>
    <property type="project" value="TreeGrafter"/>
</dbReference>
<dbReference type="Proteomes" id="UP000273405">
    <property type="component" value="Unassembled WGS sequence"/>
</dbReference>
<accession>A0A3A8MMS5</accession>
<dbReference type="EMBL" id="RAWG01000486">
    <property type="protein sequence ID" value="RKH30025.1"/>
    <property type="molecule type" value="Genomic_DNA"/>
</dbReference>
<gene>
    <name evidence="3" type="ORF">D7X12_39305</name>
</gene>
<sequence length="206" mass="21352">MARRVSCRPVQVRLLSVLLAVALAPVAQASEDPLLPWLQARVREHIAWSAAPPPAPVANNEGLAGTSALWRERKGGSAGLPNFVPPTSLAPLIRAVEASVVNITTVGPGALPGVVKRSTGSGFVLTPDGLVVTNNHVVANAQGPLVNPSRPRGPAEGGPREVPLQQVSVRLADGREFPAEVVGRDASTDVALLRLSGAGRCLLFTS</sequence>
<dbReference type="SUPFAM" id="SSF50494">
    <property type="entry name" value="Trypsin-like serine proteases"/>
    <property type="match status" value="1"/>
</dbReference>
<keyword evidence="3" id="KW-0378">Hydrolase</keyword>
<feature type="region of interest" description="Disordered" evidence="1">
    <location>
        <begin position="143"/>
        <end position="162"/>
    </location>
</feature>
<dbReference type="GO" id="GO:0008233">
    <property type="term" value="F:peptidase activity"/>
    <property type="evidence" value="ECO:0007669"/>
    <property type="project" value="UniProtKB-KW"/>
</dbReference>